<keyword evidence="3" id="KW-1185">Reference proteome</keyword>
<comment type="caution">
    <text evidence="2">The sequence shown here is derived from an EMBL/GenBank/DDBJ whole genome shotgun (WGS) entry which is preliminary data.</text>
</comment>
<reference evidence="2 3" key="1">
    <citation type="submission" date="2020-08" db="EMBL/GenBank/DDBJ databases">
        <title>Sequencing the genomes of 1000 actinobacteria strains.</title>
        <authorList>
            <person name="Klenk H.-P."/>
        </authorList>
    </citation>
    <scope>NUCLEOTIDE SEQUENCE [LARGE SCALE GENOMIC DNA]</scope>
    <source>
        <strain evidence="2 3">DSM 43036</strain>
    </source>
</reference>
<dbReference type="Proteomes" id="UP000618986">
    <property type="component" value="Unassembled WGS sequence"/>
</dbReference>
<dbReference type="EMBL" id="JACHJC010000001">
    <property type="protein sequence ID" value="MBB5113306.1"/>
    <property type="molecule type" value="Genomic_DNA"/>
</dbReference>
<evidence type="ECO:0000313" key="3">
    <source>
        <dbReference type="Proteomes" id="UP000618986"/>
    </source>
</evidence>
<proteinExistence type="predicted"/>
<organism evidence="2 3">
    <name type="scientific">Micromonospora echinospora</name>
    <name type="common">Micromonospora purpurea</name>
    <dbReference type="NCBI Taxonomy" id="1877"/>
    <lineage>
        <taxon>Bacteria</taxon>
        <taxon>Bacillati</taxon>
        <taxon>Actinomycetota</taxon>
        <taxon>Actinomycetes</taxon>
        <taxon>Micromonosporales</taxon>
        <taxon>Micromonosporaceae</taxon>
        <taxon>Micromonospora</taxon>
    </lineage>
</organism>
<name>A0ABR6MD49_MICEC</name>
<accession>A0ABR6MD49</accession>
<sequence length="44" mass="4574">MATRTARPPTKDPAGDGLFTDGAGPDASAIVWDFARRHPKGPPA</sequence>
<evidence type="ECO:0000256" key="1">
    <source>
        <dbReference type="SAM" id="MobiDB-lite"/>
    </source>
</evidence>
<gene>
    <name evidence="2" type="ORF">FHU28_003145</name>
</gene>
<evidence type="ECO:0000313" key="2">
    <source>
        <dbReference type="EMBL" id="MBB5113306.1"/>
    </source>
</evidence>
<feature type="region of interest" description="Disordered" evidence="1">
    <location>
        <begin position="1"/>
        <end position="25"/>
    </location>
</feature>
<protein>
    <submittedName>
        <fullName evidence="2">Uncharacterized protein</fullName>
    </submittedName>
</protein>